<reference evidence="8" key="4">
    <citation type="journal article" date="2016" name="Gigascience">
        <title>De novo construction of an expanded transcriptome assembly for the western tarnished plant bug, Lygus hesperus.</title>
        <authorList>
            <person name="Tassone E.E."/>
            <person name="Geib S.M."/>
            <person name="Hall B."/>
            <person name="Fabrick J.A."/>
            <person name="Brent C.S."/>
            <person name="Hull J.J."/>
        </authorList>
    </citation>
    <scope>NUCLEOTIDE SEQUENCE</scope>
</reference>
<dbReference type="EMBL" id="GBRD01017174">
    <property type="protein sequence ID" value="JAG48653.1"/>
    <property type="molecule type" value="Transcribed_RNA"/>
</dbReference>
<protein>
    <submittedName>
        <fullName evidence="6">Putative E3 ubiquitin-protein ligase MGRN1</fullName>
    </submittedName>
</protein>
<dbReference type="PANTHER" id="PTHR22996:SF0">
    <property type="entry name" value="RE60872P-RELATED"/>
    <property type="match status" value="1"/>
</dbReference>
<gene>
    <name evidence="6" type="primary">mgrn1_2</name>
    <name evidence="8" type="synonym">mgrn1</name>
    <name evidence="6" type="ORF">CM83_59504</name>
    <name evidence="8" type="ORF">g.74260</name>
</gene>
<dbReference type="SUPFAM" id="SSF57850">
    <property type="entry name" value="RING/U-box"/>
    <property type="match status" value="1"/>
</dbReference>
<evidence type="ECO:0000313" key="7">
    <source>
        <dbReference type="EMBL" id="JAG48653.1"/>
    </source>
</evidence>
<dbReference type="Pfam" id="PF13920">
    <property type="entry name" value="zf-C3HC4_3"/>
    <property type="match status" value="1"/>
</dbReference>
<keyword evidence="4" id="KW-0812">Transmembrane</keyword>
<feature type="transmembrane region" description="Helical" evidence="4">
    <location>
        <begin position="94"/>
        <end position="117"/>
    </location>
</feature>
<evidence type="ECO:0000259" key="5">
    <source>
        <dbReference type="PROSITE" id="PS50089"/>
    </source>
</evidence>
<evidence type="ECO:0000256" key="3">
    <source>
        <dbReference type="PROSITE-ProRule" id="PRU00175"/>
    </source>
</evidence>
<dbReference type="InterPro" id="IPR045194">
    <property type="entry name" value="MGRN1/RNF157-like"/>
</dbReference>
<dbReference type="GO" id="GO:0016567">
    <property type="term" value="P:protein ubiquitination"/>
    <property type="evidence" value="ECO:0007669"/>
    <property type="project" value="TreeGrafter"/>
</dbReference>
<dbReference type="InterPro" id="IPR001841">
    <property type="entry name" value="Znf_RING"/>
</dbReference>
<proteinExistence type="predicted"/>
<evidence type="ECO:0000256" key="4">
    <source>
        <dbReference type="SAM" id="Phobius"/>
    </source>
</evidence>
<keyword evidence="4" id="KW-1133">Transmembrane helix</keyword>
<dbReference type="PANTHER" id="PTHR22996">
    <property type="entry name" value="MAHOGUNIN"/>
    <property type="match status" value="1"/>
</dbReference>
<evidence type="ECO:0000313" key="6">
    <source>
        <dbReference type="EMBL" id="JAG25560.1"/>
    </source>
</evidence>
<evidence type="ECO:0000256" key="1">
    <source>
        <dbReference type="ARBA" id="ARBA00022771"/>
    </source>
</evidence>
<keyword evidence="4" id="KW-0472">Membrane</keyword>
<organism evidence="6">
    <name type="scientific">Lygus hesperus</name>
    <name type="common">Western plant bug</name>
    <dbReference type="NCBI Taxonomy" id="30085"/>
    <lineage>
        <taxon>Eukaryota</taxon>
        <taxon>Metazoa</taxon>
        <taxon>Ecdysozoa</taxon>
        <taxon>Arthropoda</taxon>
        <taxon>Hexapoda</taxon>
        <taxon>Insecta</taxon>
        <taxon>Pterygota</taxon>
        <taxon>Neoptera</taxon>
        <taxon>Paraneoptera</taxon>
        <taxon>Hemiptera</taxon>
        <taxon>Heteroptera</taxon>
        <taxon>Panheteroptera</taxon>
        <taxon>Cimicomorpha</taxon>
        <taxon>Miridae</taxon>
        <taxon>Mirini</taxon>
        <taxon>Lygus</taxon>
    </lineage>
</organism>
<evidence type="ECO:0000256" key="2">
    <source>
        <dbReference type="ARBA" id="ARBA00022833"/>
    </source>
</evidence>
<keyword evidence="2" id="KW-0862">Zinc</keyword>
<dbReference type="AlphaFoldDB" id="A0A0A9Y7N6"/>
<name>A0A0A9Y7N6_LYGHE</name>
<reference evidence="7" key="3">
    <citation type="submission" date="2014-09" db="EMBL/GenBank/DDBJ databases">
        <authorList>
            <person name="Magalhaes I.L.F."/>
            <person name="Oliveira U."/>
            <person name="Santos F.R."/>
            <person name="Vidigal T.H.D.A."/>
            <person name="Brescovit A.D."/>
            <person name="Santos A.J."/>
        </authorList>
    </citation>
    <scope>NUCLEOTIDE SEQUENCE</scope>
</reference>
<sequence>MLDAIPNVVYTFANVFKIVYILCLWVGWAITTAIVETVKGIIAVTSNLLMGLAILSEDFLHFLEDLGELTEKLVLGFVDTLCTTFESIFDLSGLIVFGISSIPNLLCQMVMSIKIGTHVVNFVVLVKDAVLLLGICIWEAFALLFVGLSYLNHAPYVLFFLVARAADKLLVDVLSTMETYWFRSICGLSLGYGIYLVAKSTGVLPEGSFVQLLGLLSKHVCCHSKTTGLVVLTQSLRILHLLKSVVNLVLGFFWRQTESLKTCAAGVVREAISHTPTKAALQIKLEKEKASTQCVVCMDKRRDVMILNCRHLLMCRQCAVTVAVSTGACPVCRSPIENIISVYT</sequence>
<dbReference type="GO" id="GO:0061630">
    <property type="term" value="F:ubiquitin protein ligase activity"/>
    <property type="evidence" value="ECO:0007669"/>
    <property type="project" value="UniProtKB-EC"/>
</dbReference>
<dbReference type="EMBL" id="GBHO01018044">
    <property type="protein sequence ID" value="JAG25560.1"/>
    <property type="molecule type" value="Transcribed_RNA"/>
</dbReference>
<dbReference type="InterPro" id="IPR013083">
    <property type="entry name" value="Znf_RING/FYVE/PHD"/>
</dbReference>
<feature type="transmembrane region" description="Helical" evidence="4">
    <location>
        <begin position="12"/>
        <end position="34"/>
    </location>
</feature>
<reference evidence="6" key="2">
    <citation type="submission" date="2014-07" db="EMBL/GenBank/DDBJ databases">
        <authorList>
            <person name="Hull J."/>
        </authorList>
    </citation>
    <scope>NUCLEOTIDE SEQUENCE</scope>
</reference>
<feature type="transmembrane region" description="Helical" evidence="4">
    <location>
        <begin position="129"/>
        <end position="151"/>
    </location>
</feature>
<keyword evidence="1 3" id="KW-0863">Zinc-finger</keyword>
<dbReference type="PROSITE" id="PS50089">
    <property type="entry name" value="ZF_RING_2"/>
    <property type="match status" value="1"/>
</dbReference>
<evidence type="ECO:0000313" key="8">
    <source>
        <dbReference type="EMBL" id="JAQ10383.1"/>
    </source>
</evidence>
<dbReference type="Gene3D" id="3.30.40.10">
    <property type="entry name" value="Zinc/RING finger domain, C3HC4 (zinc finger)"/>
    <property type="match status" value="1"/>
</dbReference>
<reference evidence="6" key="1">
    <citation type="journal article" date="2014" name="PLoS ONE">
        <title>Transcriptome-Based Identification of ABC Transporters in the Western Tarnished Plant Bug Lygus hesperus.</title>
        <authorList>
            <person name="Hull J.J."/>
            <person name="Chaney K."/>
            <person name="Geib S.M."/>
            <person name="Fabrick J.A."/>
            <person name="Brent C.S."/>
            <person name="Walsh D."/>
            <person name="Lavine L.C."/>
        </authorList>
    </citation>
    <scope>NUCLEOTIDE SEQUENCE</scope>
</reference>
<dbReference type="SMART" id="SM00184">
    <property type="entry name" value="RING"/>
    <property type="match status" value="1"/>
</dbReference>
<dbReference type="GO" id="GO:0008270">
    <property type="term" value="F:zinc ion binding"/>
    <property type="evidence" value="ECO:0007669"/>
    <property type="project" value="UniProtKB-KW"/>
</dbReference>
<keyword evidence="1 3" id="KW-0479">Metal-binding</keyword>
<dbReference type="EMBL" id="GDHC01008246">
    <property type="protein sequence ID" value="JAQ10383.1"/>
    <property type="molecule type" value="Transcribed_RNA"/>
</dbReference>
<accession>A0A0A9Y7N6</accession>
<feature type="domain" description="RING-type" evidence="5">
    <location>
        <begin position="294"/>
        <end position="333"/>
    </location>
</feature>